<dbReference type="Proteomes" id="UP000596092">
    <property type="component" value="Chromosome"/>
</dbReference>
<dbReference type="RefSeq" id="WP_199262864.1">
    <property type="nucleotide sequence ID" value="NZ_CP054140.1"/>
</dbReference>
<protein>
    <submittedName>
        <fullName evidence="1">Uncharacterized protein</fullName>
    </submittedName>
</protein>
<organism evidence="1 2">
    <name type="scientific">Desulfobulbus oligotrophicus</name>
    <dbReference type="NCBI Taxonomy" id="1909699"/>
    <lineage>
        <taxon>Bacteria</taxon>
        <taxon>Pseudomonadati</taxon>
        <taxon>Thermodesulfobacteriota</taxon>
        <taxon>Desulfobulbia</taxon>
        <taxon>Desulfobulbales</taxon>
        <taxon>Desulfobulbaceae</taxon>
        <taxon>Desulfobulbus</taxon>
    </lineage>
</organism>
<reference evidence="1 2" key="1">
    <citation type="submission" date="2020-05" db="EMBL/GenBank/DDBJ databases">
        <title>Complete genome of Desulfobulbus oligotrophicus.</title>
        <authorList>
            <person name="Podar M."/>
        </authorList>
    </citation>
    <scope>NUCLEOTIDE SEQUENCE [LARGE SCALE GENOMIC DNA]</scope>
    <source>
        <strain evidence="1 2">Prop6</strain>
    </source>
</reference>
<evidence type="ECO:0000313" key="1">
    <source>
        <dbReference type="EMBL" id="QQG66584.1"/>
    </source>
</evidence>
<gene>
    <name evidence="1" type="ORF">HP555_12245</name>
</gene>
<dbReference type="EMBL" id="CP054140">
    <property type="protein sequence ID" value="QQG66584.1"/>
    <property type="molecule type" value="Genomic_DNA"/>
</dbReference>
<evidence type="ECO:0000313" key="2">
    <source>
        <dbReference type="Proteomes" id="UP000596092"/>
    </source>
</evidence>
<accession>A0A7T5VET3</accession>
<name>A0A7T5VET3_9BACT</name>
<dbReference type="AlphaFoldDB" id="A0A7T5VET3"/>
<dbReference type="KEGG" id="dog:HP555_12245"/>
<sequence>MTQSTSSLLDSFHQWLASLQTTTSIIRFVTAEYRKPSNSNLFSGYEVEDLHQEFLLFILDTFLTPAKLTAETVPLLRTAQYPRIIQLAWNKFLWQCRETARSKRHNPRGYLYRRLRETIQQAKKRFTVSRSQQGYPLYIPAGHAVQQAHPFCLPDNEQINGYGLWPAPPPAEGKIPEKYLFERDWLLDTADFFWLLVVQRTAGPLTVPIRELSRYIADHHPWLNIPQRYEKEGSDITQHLRAQERSPEKQLLYNSALHSVAQLAKQLVATWPIEQQQVFALRFADPPVTGKAITRNLGFTSQSRAYGLEQKAKESITQFTRSWPGIPLSELPEEVAVIFIEEIKRLCKKSLS</sequence>
<proteinExistence type="predicted"/>
<keyword evidence="2" id="KW-1185">Reference proteome</keyword>